<dbReference type="Proteomes" id="UP000886751">
    <property type="component" value="Unassembled WGS sequence"/>
</dbReference>
<evidence type="ECO:0000313" key="7">
    <source>
        <dbReference type="Proteomes" id="UP000886751"/>
    </source>
</evidence>
<comment type="function">
    <text evidence="2">May play the central regulatory role in sporulation. It may be an element of the effector pathway responsible for the activation of sporulation genes in response to nutritional stress. Spo0A may act in concert with spo0H (a sigma factor) to control the expression of some genes that are critical to the sporulation process.</text>
</comment>
<reference evidence="6" key="1">
    <citation type="journal article" date="2021" name="PeerJ">
        <title>Extensive microbial diversity within the chicken gut microbiome revealed by metagenomics and culture.</title>
        <authorList>
            <person name="Gilroy R."/>
            <person name="Ravi A."/>
            <person name="Getino M."/>
            <person name="Pursley I."/>
            <person name="Horton D.L."/>
            <person name="Alikhan N.F."/>
            <person name="Baker D."/>
            <person name="Gharbi K."/>
            <person name="Hall N."/>
            <person name="Watson M."/>
            <person name="Adriaenssens E.M."/>
            <person name="Foster-Nyarko E."/>
            <person name="Jarju S."/>
            <person name="Secka A."/>
            <person name="Antonio M."/>
            <person name="Oren A."/>
            <person name="Chaudhuri R.R."/>
            <person name="La Ragione R."/>
            <person name="Hildebrand F."/>
            <person name="Pallen M.J."/>
        </authorList>
    </citation>
    <scope>NUCLEOTIDE SEQUENCE</scope>
    <source>
        <strain evidence="6">ChiHecec2B26-7398</strain>
    </source>
</reference>
<evidence type="ECO:0000256" key="1">
    <source>
        <dbReference type="ARBA" id="ARBA00018672"/>
    </source>
</evidence>
<proteinExistence type="predicted"/>
<dbReference type="SUPFAM" id="SSF52172">
    <property type="entry name" value="CheY-like"/>
    <property type="match status" value="1"/>
</dbReference>
<dbReference type="InterPro" id="IPR011006">
    <property type="entry name" value="CheY-like_superfamily"/>
</dbReference>
<name>A0A9D1Y0C9_9FIRM</name>
<dbReference type="Pfam" id="PF04397">
    <property type="entry name" value="LytTR"/>
    <property type="match status" value="1"/>
</dbReference>
<dbReference type="Gene3D" id="3.40.50.2300">
    <property type="match status" value="1"/>
</dbReference>
<dbReference type="PANTHER" id="PTHR37299">
    <property type="entry name" value="TRANSCRIPTIONAL REGULATOR-RELATED"/>
    <property type="match status" value="1"/>
</dbReference>
<evidence type="ECO:0000313" key="6">
    <source>
        <dbReference type="EMBL" id="HIX94660.1"/>
    </source>
</evidence>
<dbReference type="PROSITE" id="PS50930">
    <property type="entry name" value="HTH_LYTTR"/>
    <property type="match status" value="1"/>
</dbReference>
<organism evidence="6 7">
    <name type="scientific">Candidatus Gemmiger excrementipullorum</name>
    <dbReference type="NCBI Taxonomy" id="2838610"/>
    <lineage>
        <taxon>Bacteria</taxon>
        <taxon>Bacillati</taxon>
        <taxon>Bacillota</taxon>
        <taxon>Clostridia</taxon>
        <taxon>Eubacteriales</taxon>
        <taxon>Gemmiger</taxon>
    </lineage>
</organism>
<reference evidence="6" key="2">
    <citation type="submission" date="2021-04" db="EMBL/GenBank/DDBJ databases">
        <authorList>
            <person name="Gilroy R."/>
        </authorList>
    </citation>
    <scope>NUCLEOTIDE SEQUENCE</scope>
    <source>
        <strain evidence="6">ChiHecec2B26-7398</strain>
    </source>
</reference>
<accession>A0A9D1Y0C9</accession>
<protein>
    <recommendedName>
        <fullName evidence="1">Stage 0 sporulation protein A homolog</fullName>
    </recommendedName>
</protein>
<feature type="domain" description="HTH LytTR-type" evidence="5">
    <location>
        <begin position="131"/>
        <end position="229"/>
    </location>
</feature>
<dbReference type="GO" id="GO:0000156">
    <property type="term" value="F:phosphorelay response regulator activity"/>
    <property type="evidence" value="ECO:0007669"/>
    <property type="project" value="InterPro"/>
</dbReference>
<evidence type="ECO:0000259" key="4">
    <source>
        <dbReference type="PROSITE" id="PS50110"/>
    </source>
</evidence>
<dbReference type="AlphaFoldDB" id="A0A9D1Y0C9"/>
<evidence type="ECO:0000256" key="3">
    <source>
        <dbReference type="PROSITE-ProRule" id="PRU00169"/>
    </source>
</evidence>
<evidence type="ECO:0000259" key="5">
    <source>
        <dbReference type="PROSITE" id="PS50930"/>
    </source>
</evidence>
<gene>
    <name evidence="6" type="ORF">H9846_04300</name>
</gene>
<comment type="caution">
    <text evidence="6">The sequence shown here is derived from an EMBL/GenBank/DDBJ whole genome shotgun (WGS) entry which is preliminary data.</text>
</comment>
<dbReference type="SMART" id="SM00448">
    <property type="entry name" value="REC"/>
    <property type="match status" value="1"/>
</dbReference>
<sequence>MIRIAIVEDEPAVRDQLVDYLRRYERQFGKMFELTTFADGDEIVTDYRAVYDIILLDVQMPRMDGMAAAEAIRKADPDVLLIFITNMAQFAVKGYEVDALNYLLKPVPYFAFSQQLQKAVERLRKRHKTFLTVPVEGGLRRLDVAAIYYLESAGHRVLIHTEGGDVDAAGSLKGFEEKLAGQPFTRCNSGYLVNLAQVVGVQQNTVQVGPHTLLISRPRKKAFLEALTDYIGGDAR</sequence>
<keyword evidence="3" id="KW-0597">Phosphoprotein</keyword>
<feature type="modified residue" description="4-aspartylphosphate" evidence="3">
    <location>
        <position position="57"/>
    </location>
</feature>
<dbReference type="GO" id="GO:0003677">
    <property type="term" value="F:DNA binding"/>
    <property type="evidence" value="ECO:0007669"/>
    <property type="project" value="UniProtKB-KW"/>
</dbReference>
<dbReference type="Pfam" id="PF00072">
    <property type="entry name" value="Response_reg"/>
    <property type="match status" value="1"/>
</dbReference>
<evidence type="ECO:0000256" key="2">
    <source>
        <dbReference type="ARBA" id="ARBA00024867"/>
    </source>
</evidence>
<feature type="domain" description="Response regulatory" evidence="4">
    <location>
        <begin position="3"/>
        <end position="120"/>
    </location>
</feature>
<dbReference type="Gene3D" id="2.40.50.1020">
    <property type="entry name" value="LytTr DNA-binding domain"/>
    <property type="match status" value="1"/>
</dbReference>
<dbReference type="SMART" id="SM00850">
    <property type="entry name" value="LytTR"/>
    <property type="match status" value="1"/>
</dbReference>
<dbReference type="InterPro" id="IPR046947">
    <property type="entry name" value="LytR-like"/>
</dbReference>
<dbReference type="InterPro" id="IPR001789">
    <property type="entry name" value="Sig_transdc_resp-reg_receiver"/>
</dbReference>
<dbReference type="PROSITE" id="PS50110">
    <property type="entry name" value="RESPONSE_REGULATORY"/>
    <property type="match status" value="1"/>
</dbReference>
<dbReference type="InterPro" id="IPR007492">
    <property type="entry name" value="LytTR_DNA-bd_dom"/>
</dbReference>
<dbReference type="EMBL" id="DXEI01000067">
    <property type="protein sequence ID" value="HIX94660.1"/>
    <property type="molecule type" value="Genomic_DNA"/>
</dbReference>
<keyword evidence="6" id="KW-0238">DNA-binding</keyword>
<dbReference type="PANTHER" id="PTHR37299:SF1">
    <property type="entry name" value="STAGE 0 SPORULATION PROTEIN A HOMOLOG"/>
    <property type="match status" value="1"/>
</dbReference>